<dbReference type="EMBL" id="CANTFM010000095">
    <property type="protein sequence ID" value="CAI5711174.1"/>
    <property type="molecule type" value="Genomic_DNA"/>
</dbReference>
<keyword evidence="3" id="KW-1185">Reference proteome</keyword>
<reference evidence="2" key="1">
    <citation type="submission" date="2022-12" db="EMBL/GenBank/DDBJ databases">
        <authorList>
            <person name="Webb A."/>
        </authorList>
    </citation>
    <scope>NUCLEOTIDE SEQUENCE</scope>
    <source>
        <strain evidence="2">Pd1</strain>
    </source>
</reference>
<feature type="compositionally biased region" description="Basic and acidic residues" evidence="1">
    <location>
        <begin position="102"/>
        <end position="115"/>
    </location>
</feature>
<accession>A0AAV0SZE3</accession>
<name>A0AAV0SZE3_9STRA</name>
<proteinExistence type="predicted"/>
<evidence type="ECO:0000313" key="2">
    <source>
        <dbReference type="EMBL" id="CAI5711174.1"/>
    </source>
</evidence>
<evidence type="ECO:0000256" key="1">
    <source>
        <dbReference type="SAM" id="MobiDB-lite"/>
    </source>
</evidence>
<organism evidence="2 3">
    <name type="scientific">Peronospora destructor</name>
    <dbReference type="NCBI Taxonomy" id="86335"/>
    <lineage>
        <taxon>Eukaryota</taxon>
        <taxon>Sar</taxon>
        <taxon>Stramenopiles</taxon>
        <taxon>Oomycota</taxon>
        <taxon>Peronosporomycetes</taxon>
        <taxon>Peronosporales</taxon>
        <taxon>Peronosporaceae</taxon>
        <taxon>Peronospora</taxon>
    </lineage>
</organism>
<dbReference type="AlphaFoldDB" id="A0AAV0SZE3"/>
<evidence type="ECO:0000313" key="3">
    <source>
        <dbReference type="Proteomes" id="UP001162029"/>
    </source>
</evidence>
<sequence>MDLSMILSPAIEEEENGRPRAPAPRESREPGHNWSFDELQCAVSILHDFQQPTIESSAPLQGDLRDVRGVKQARCFAKQTHEYKLDETDDVKLSSLRLDDEAHMTADRKVEEEKQKRRSSAAQRV</sequence>
<protein>
    <submittedName>
        <fullName evidence="2">Uncharacterized protein</fullName>
    </submittedName>
</protein>
<feature type="region of interest" description="Disordered" evidence="1">
    <location>
        <begin position="1"/>
        <end position="33"/>
    </location>
</feature>
<gene>
    <name evidence="2" type="ORF">PDE001_LOCUS573</name>
</gene>
<comment type="caution">
    <text evidence="2">The sequence shown here is derived from an EMBL/GenBank/DDBJ whole genome shotgun (WGS) entry which is preliminary data.</text>
</comment>
<feature type="region of interest" description="Disordered" evidence="1">
    <location>
        <begin position="102"/>
        <end position="125"/>
    </location>
</feature>
<dbReference type="Proteomes" id="UP001162029">
    <property type="component" value="Unassembled WGS sequence"/>
</dbReference>